<dbReference type="RefSeq" id="WP_256030596.1">
    <property type="nucleotide sequence ID" value="NZ_JAHLKM010000028.1"/>
</dbReference>
<gene>
    <name evidence="2" type="ORF">KM295_13870</name>
</gene>
<dbReference type="AlphaFoldDB" id="A0A9R1D6P6"/>
<dbReference type="EMBL" id="JAHLKM010000028">
    <property type="protein sequence ID" value="MCQ4334541.1"/>
    <property type="molecule type" value="Genomic_DNA"/>
</dbReference>
<reference evidence="2" key="1">
    <citation type="journal article" date="2023" name="Front. Microbiol.">
        <title>Genomic-based phylogenetic and metabolic analyses of the genus Natronomonas, and description of Natronomonas aquatica sp. nov.</title>
        <authorList>
            <person name="Garcia-Roldan A."/>
            <person name="Duran-Viseras A."/>
            <person name="de la Haba R.R."/>
            <person name="Corral P."/>
            <person name="Sanchez-Porro C."/>
            <person name="Ventosa A."/>
        </authorList>
    </citation>
    <scope>NUCLEOTIDE SEQUENCE</scope>
    <source>
        <strain evidence="2">F2-12</strain>
    </source>
</reference>
<dbReference type="Proteomes" id="UP001139494">
    <property type="component" value="Unassembled WGS sequence"/>
</dbReference>
<protein>
    <submittedName>
        <fullName evidence="2">Uncharacterized protein</fullName>
    </submittedName>
</protein>
<name>A0A9R1D6P6_9EURY</name>
<feature type="region of interest" description="Disordered" evidence="1">
    <location>
        <begin position="34"/>
        <end position="62"/>
    </location>
</feature>
<evidence type="ECO:0000256" key="1">
    <source>
        <dbReference type="SAM" id="MobiDB-lite"/>
    </source>
</evidence>
<sequence length="62" mass="6949">MARDQEAVSDEELETLCEEMEDQREELREALAEDLGGEPEDYNAEEYLNDRAGEPVADGGES</sequence>
<proteinExistence type="predicted"/>
<keyword evidence="3" id="KW-1185">Reference proteome</keyword>
<organism evidence="2 3">
    <name type="scientific">Natronomonas aquatica</name>
    <dbReference type="NCBI Taxonomy" id="2841590"/>
    <lineage>
        <taxon>Archaea</taxon>
        <taxon>Methanobacteriati</taxon>
        <taxon>Methanobacteriota</taxon>
        <taxon>Stenosarchaea group</taxon>
        <taxon>Halobacteria</taxon>
        <taxon>Halobacteriales</taxon>
        <taxon>Natronomonadaceae</taxon>
        <taxon>Natronomonas</taxon>
    </lineage>
</organism>
<evidence type="ECO:0000313" key="3">
    <source>
        <dbReference type="Proteomes" id="UP001139494"/>
    </source>
</evidence>
<evidence type="ECO:0000313" key="2">
    <source>
        <dbReference type="EMBL" id="MCQ4334541.1"/>
    </source>
</evidence>
<feature type="compositionally biased region" description="Acidic residues" evidence="1">
    <location>
        <begin position="35"/>
        <end position="44"/>
    </location>
</feature>
<accession>A0A9R1D6P6</accession>
<comment type="caution">
    <text evidence="2">The sequence shown here is derived from an EMBL/GenBank/DDBJ whole genome shotgun (WGS) entry which is preliminary data.</text>
</comment>